<gene>
    <name evidence="2" type="ORF">FAEPRAA2165_00437</name>
</gene>
<name>C7H2E0_FAED2</name>
<dbReference type="EMBL" id="ACOP02000008">
    <property type="protein sequence ID" value="EEU97853.1"/>
    <property type="molecule type" value="Genomic_DNA"/>
</dbReference>
<feature type="region of interest" description="Disordered" evidence="1">
    <location>
        <begin position="1"/>
        <end position="23"/>
    </location>
</feature>
<reference evidence="2" key="1">
    <citation type="submission" date="2009-08" db="EMBL/GenBank/DDBJ databases">
        <authorList>
            <person name="Weinstock G."/>
            <person name="Sodergren E."/>
            <person name="Clifton S."/>
            <person name="Fulton L."/>
            <person name="Fulton B."/>
            <person name="Courtney L."/>
            <person name="Fronick C."/>
            <person name="Harrison M."/>
            <person name="Strong C."/>
            <person name="Farmer C."/>
            <person name="Delahaunty K."/>
            <person name="Markovic C."/>
            <person name="Hall O."/>
            <person name="Minx P."/>
            <person name="Tomlinson C."/>
            <person name="Mitreva M."/>
            <person name="Nelson J."/>
            <person name="Hou S."/>
            <person name="Wollam A."/>
            <person name="Pepin K.H."/>
            <person name="Johnson M."/>
            <person name="Bhonagiri V."/>
            <person name="Nash W.E."/>
            <person name="Warren W."/>
            <person name="Chinwalla A."/>
            <person name="Mardis E.R."/>
            <person name="Wilson R.K."/>
        </authorList>
    </citation>
    <scope>NUCLEOTIDE SEQUENCE [LARGE SCALE GENOMIC DNA]</scope>
    <source>
        <strain evidence="2">A2-165</strain>
    </source>
</reference>
<proteinExistence type="predicted"/>
<dbReference type="AlphaFoldDB" id="C7H2E0"/>
<sequence>MQNRHSGLPSKGSGTPAHRGDLDTVGGRFMFIFRVQRRA</sequence>
<protein>
    <submittedName>
        <fullName evidence="2">Uncharacterized protein</fullName>
    </submittedName>
</protein>
<evidence type="ECO:0000256" key="1">
    <source>
        <dbReference type="SAM" id="MobiDB-lite"/>
    </source>
</evidence>
<accession>C7H2E0</accession>
<dbReference type="Proteomes" id="UP000004619">
    <property type="component" value="Unassembled WGS sequence"/>
</dbReference>
<organism evidence="2 3">
    <name type="scientific">Faecalibacterium duncaniae (strain DSM 17677 / JCM 31915 / A2-165)</name>
    <name type="common">Faecalibacterium prausnitzii</name>
    <dbReference type="NCBI Taxonomy" id="411483"/>
    <lineage>
        <taxon>Bacteria</taxon>
        <taxon>Bacillati</taxon>
        <taxon>Bacillota</taxon>
        <taxon>Clostridia</taxon>
        <taxon>Eubacteriales</taxon>
        <taxon>Oscillospiraceae</taxon>
        <taxon>Faecalibacterium</taxon>
    </lineage>
</organism>
<dbReference type="HOGENOM" id="CLU_3310048_0_0_9"/>
<evidence type="ECO:0000313" key="3">
    <source>
        <dbReference type="Proteomes" id="UP000004619"/>
    </source>
</evidence>
<comment type="caution">
    <text evidence="2">The sequence shown here is derived from an EMBL/GenBank/DDBJ whole genome shotgun (WGS) entry which is preliminary data.</text>
</comment>
<keyword evidence="3" id="KW-1185">Reference proteome</keyword>
<evidence type="ECO:0000313" key="2">
    <source>
        <dbReference type="EMBL" id="EEU97853.1"/>
    </source>
</evidence>